<feature type="region of interest" description="Disordered" evidence="1">
    <location>
        <begin position="354"/>
        <end position="376"/>
    </location>
</feature>
<dbReference type="InterPro" id="IPR036047">
    <property type="entry name" value="F-box-like_dom_sf"/>
</dbReference>
<proteinExistence type="predicted"/>
<comment type="caution">
    <text evidence="2">The sequence shown here is derived from an EMBL/GenBank/DDBJ whole genome shotgun (WGS) entry which is preliminary data.</text>
</comment>
<keyword evidence="3" id="KW-1185">Reference proteome</keyword>
<sequence length="406" mass="45468">MSCNTNLSEPSDPSFLPHSDDLSVSSTPPDPSALDISTSPSLSQGGDEASADERLSKFPDDIPFDVNERIFSFLDWPDKIRFSRVNRYSRRAFGTDVLVLSEGLVIKSHTASEPEFTGFKDLPWDTSRMSHNPMPSTLVITSYKKSNGTAQSISEKCGPFFSNIKDVFFHMVHPLSSTPVGTRLDWSPETQSLFEWLPDTFALHMGWNDNKVYHIQQNMLPILQTFQKSIRTQRTSITQSKPVRRQITVYAQLSLASLTFRPSVSQLEEGPVYHHHWYLRDPPSLPSTSKGSSEEITVGTDQIVQKIQDQMDHFISRIKGRGRDLDANIHGLRPGTLSLMLENQNVLLPGSEITEVSGDRQNEASNSDDGVPSTNTDVILLHDDTTTARYVPATTLRRLPESDFIS</sequence>
<dbReference type="AlphaFoldDB" id="A0A1Y2BL09"/>
<organism evidence="2 3">
    <name type="scientific">Naematelia encephala</name>
    <dbReference type="NCBI Taxonomy" id="71784"/>
    <lineage>
        <taxon>Eukaryota</taxon>
        <taxon>Fungi</taxon>
        <taxon>Dikarya</taxon>
        <taxon>Basidiomycota</taxon>
        <taxon>Agaricomycotina</taxon>
        <taxon>Tremellomycetes</taxon>
        <taxon>Tremellales</taxon>
        <taxon>Naemateliaceae</taxon>
        <taxon>Naematelia</taxon>
    </lineage>
</organism>
<evidence type="ECO:0000256" key="1">
    <source>
        <dbReference type="SAM" id="MobiDB-lite"/>
    </source>
</evidence>
<name>A0A1Y2BL09_9TREE</name>
<gene>
    <name evidence="2" type="ORF">BCR39DRAFT_509798</name>
</gene>
<evidence type="ECO:0008006" key="4">
    <source>
        <dbReference type="Google" id="ProtNLM"/>
    </source>
</evidence>
<evidence type="ECO:0000313" key="3">
    <source>
        <dbReference type="Proteomes" id="UP000193986"/>
    </source>
</evidence>
<dbReference type="EMBL" id="MCFC01000001">
    <property type="protein sequence ID" value="ORY35451.1"/>
    <property type="molecule type" value="Genomic_DNA"/>
</dbReference>
<evidence type="ECO:0000313" key="2">
    <source>
        <dbReference type="EMBL" id="ORY35451.1"/>
    </source>
</evidence>
<reference evidence="2 3" key="1">
    <citation type="submission" date="2016-07" db="EMBL/GenBank/DDBJ databases">
        <title>Pervasive Adenine N6-methylation of Active Genes in Fungi.</title>
        <authorList>
            <consortium name="DOE Joint Genome Institute"/>
            <person name="Mondo S.J."/>
            <person name="Dannebaum R.O."/>
            <person name="Kuo R.C."/>
            <person name="Labutti K."/>
            <person name="Haridas S."/>
            <person name="Kuo A."/>
            <person name="Salamov A."/>
            <person name="Ahrendt S.R."/>
            <person name="Lipzen A."/>
            <person name="Sullivan W."/>
            <person name="Andreopoulos W.B."/>
            <person name="Clum A."/>
            <person name="Lindquist E."/>
            <person name="Daum C."/>
            <person name="Ramamoorthy G.K."/>
            <person name="Gryganskyi A."/>
            <person name="Culley D."/>
            <person name="Magnuson J.K."/>
            <person name="James T.Y."/>
            <person name="O'Malley M.A."/>
            <person name="Stajich J.E."/>
            <person name="Spatafora J.W."/>
            <person name="Visel A."/>
            <person name="Grigoriev I.V."/>
        </authorList>
    </citation>
    <scope>NUCLEOTIDE SEQUENCE [LARGE SCALE GENOMIC DNA]</scope>
    <source>
        <strain evidence="2 3">68-887.2</strain>
    </source>
</reference>
<feature type="compositionally biased region" description="Polar residues" evidence="1">
    <location>
        <begin position="35"/>
        <end position="44"/>
    </location>
</feature>
<dbReference type="Proteomes" id="UP000193986">
    <property type="component" value="Unassembled WGS sequence"/>
</dbReference>
<accession>A0A1Y2BL09</accession>
<feature type="compositionally biased region" description="Polar residues" evidence="1">
    <location>
        <begin position="363"/>
        <end position="376"/>
    </location>
</feature>
<protein>
    <recommendedName>
        <fullName evidence="4">F-box domain-containing protein</fullName>
    </recommendedName>
</protein>
<dbReference type="SUPFAM" id="SSF81383">
    <property type="entry name" value="F-box domain"/>
    <property type="match status" value="1"/>
</dbReference>
<dbReference type="InParanoid" id="A0A1Y2BL09"/>
<feature type="compositionally biased region" description="Polar residues" evidence="1">
    <location>
        <begin position="1"/>
        <end position="11"/>
    </location>
</feature>
<feature type="region of interest" description="Disordered" evidence="1">
    <location>
        <begin position="1"/>
        <end position="52"/>
    </location>
</feature>